<dbReference type="RefSeq" id="WP_207289251.1">
    <property type="nucleotide sequence ID" value="NZ_CP071462.1"/>
</dbReference>
<evidence type="ECO:0000259" key="1">
    <source>
        <dbReference type="Pfam" id="PF01370"/>
    </source>
</evidence>
<dbReference type="InterPro" id="IPR036291">
    <property type="entry name" value="NAD(P)-bd_dom_sf"/>
</dbReference>
<dbReference type="Proteomes" id="UP000663203">
    <property type="component" value="Chromosome"/>
</dbReference>
<evidence type="ECO:0000313" key="2">
    <source>
        <dbReference type="EMBL" id="QSW99645.1"/>
    </source>
</evidence>
<organism evidence="2 3">
    <name type="scientific">Haloterrigena alkaliphila</name>
    <dbReference type="NCBI Taxonomy" id="2816475"/>
    <lineage>
        <taxon>Archaea</taxon>
        <taxon>Methanobacteriati</taxon>
        <taxon>Methanobacteriota</taxon>
        <taxon>Stenosarchaea group</taxon>
        <taxon>Halobacteria</taxon>
        <taxon>Halobacteriales</taxon>
        <taxon>Natrialbaceae</taxon>
        <taxon>Haloterrigena</taxon>
    </lineage>
</organism>
<sequence length="41" mass="4401">MIIPIFSVLVSGSSGTVGTTLCERLIEEGYEVTDTDIRSNP</sequence>
<protein>
    <submittedName>
        <fullName evidence="2">NAD-dependent epimerase/dehydratase family protein</fullName>
    </submittedName>
</protein>
<dbReference type="GeneID" id="300986543"/>
<dbReference type="Gene3D" id="3.40.50.720">
    <property type="entry name" value="NAD(P)-binding Rossmann-like Domain"/>
    <property type="match status" value="1"/>
</dbReference>
<dbReference type="EMBL" id="CP071462">
    <property type="protein sequence ID" value="QSW99645.1"/>
    <property type="molecule type" value="Genomic_DNA"/>
</dbReference>
<evidence type="ECO:0000313" key="3">
    <source>
        <dbReference type="Proteomes" id="UP000663203"/>
    </source>
</evidence>
<accession>A0A8A2VGW6</accession>
<proteinExistence type="predicted"/>
<feature type="domain" description="NAD-dependent epimerase/dehydratase" evidence="1">
    <location>
        <begin position="8"/>
        <end position="39"/>
    </location>
</feature>
<gene>
    <name evidence="2" type="ORF">J0X25_01395</name>
</gene>
<name>A0A8A2VGW6_9EURY</name>
<keyword evidence="3" id="KW-1185">Reference proteome</keyword>
<dbReference type="Pfam" id="PF01370">
    <property type="entry name" value="Epimerase"/>
    <property type="match status" value="1"/>
</dbReference>
<dbReference type="AlphaFoldDB" id="A0A8A2VGW6"/>
<dbReference type="InterPro" id="IPR001509">
    <property type="entry name" value="Epimerase_deHydtase"/>
</dbReference>
<dbReference type="SUPFAM" id="SSF51735">
    <property type="entry name" value="NAD(P)-binding Rossmann-fold domains"/>
    <property type="match status" value="1"/>
</dbReference>
<reference evidence="2 3" key="1">
    <citation type="submission" date="2021-03" db="EMBL/GenBank/DDBJ databases">
        <title>Haloterrigena longa sp. nov. and Haloterrigena limicola sp. nov., extremely halophilic archaea isolated from a salt lake.</title>
        <authorList>
            <person name="Henglin C."/>
        </authorList>
    </citation>
    <scope>NUCLEOTIDE SEQUENCE [LARGE SCALE GENOMIC DNA]</scope>
    <source>
        <strain evidence="2 3">KZCA68</strain>
    </source>
</reference>